<keyword evidence="3" id="KW-1185">Reference proteome</keyword>
<reference evidence="3" key="1">
    <citation type="journal article" date="2009" name="Environ. Microbiol.">
        <title>The genome of Polaromonas naphthalenivorans strain CJ2, isolated from coal tar-contaminated sediment, reveals physiological and metabolic versatility and evolution through extensive horizontal gene transfer.</title>
        <authorList>
            <person name="Yagi J.M."/>
            <person name="Sims D."/>
            <person name="Brettin T."/>
            <person name="Bruce D."/>
            <person name="Madsen E.L."/>
        </authorList>
    </citation>
    <scope>NUCLEOTIDE SEQUENCE [LARGE SCALE GENOMIC DNA]</scope>
    <source>
        <strain evidence="3">CJ2</strain>
    </source>
</reference>
<evidence type="ECO:0000313" key="2">
    <source>
        <dbReference type="EMBL" id="ABM36566.1"/>
    </source>
</evidence>
<dbReference type="KEGG" id="pna:Pnap_1251"/>
<evidence type="ECO:0008006" key="4">
    <source>
        <dbReference type="Google" id="ProtNLM"/>
    </source>
</evidence>
<organism evidence="2 3">
    <name type="scientific">Polaromonas naphthalenivorans (strain CJ2)</name>
    <dbReference type="NCBI Taxonomy" id="365044"/>
    <lineage>
        <taxon>Bacteria</taxon>
        <taxon>Pseudomonadati</taxon>
        <taxon>Pseudomonadota</taxon>
        <taxon>Betaproteobacteria</taxon>
        <taxon>Burkholderiales</taxon>
        <taxon>Comamonadaceae</taxon>
        <taxon>Polaromonas</taxon>
    </lineage>
</organism>
<gene>
    <name evidence="2" type="ordered locus">Pnap_1251</name>
</gene>
<proteinExistence type="predicted"/>
<dbReference type="eggNOG" id="ENOG5033KHQ">
    <property type="taxonomic scope" value="Bacteria"/>
</dbReference>
<evidence type="ECO:0000313" key="3">
    <source>
        <dbReference type="Proteomes" id="UP000000644"/>
    </source>
</evidence>
<name>A1VLN8_POLNA</name>
<feature type="signal peptide" evidence="1">
    <location>
        <begin position="1"/>
        <end position="37"/>
    </location>
</feature>
<dbReference type="STRING" id="365044.Pnap_1251"/>
<dbReference type="Proteomes" id="UP000000644">
    <property type="component" value="Chromosome"/>
</dbReference>
<dbReference type="EMBL" id="CP000529">
    <property type="protein sequence ID" value="ABM36566.1"/>
    <property type="molecule type" value="Genomic_DNA"/>
</dbReference>
<sequence length="153" mass="16049">MTHVLMKLFSNTRAKRSTAFMVLLVWLFALASGLANACLLQAQETHSHGIATAEFSGIAHAPAPWPAHAGAVASHGDDSHASTAPCLKVCDEGSRSVPKPDLKVAQTDPGPAPLLVVLWTAAAPVVPALGQMDDMQPATPGLPLRVRYSRLAL</sequence>
<feature type="chain" id="PRO_5002639632" description="Copper resistance protein" evidence="1">
    <location>
        <begin position="38"/>
        <end position="153"/>
    </location>
</feature>
<accession>A1VLN8</accession>
<dbReference type="HOGENOM" id="CLU_1894295_0_0_4"/>
<protein>
    <recommendedName>
        <fullName evidence="4">Copper resistance protein</fullName>
    </recommendedName>
</protein>
<keyword evidence="1" id="KW-0732">Signal</keyword>
<dbReference type="AlphaFoldDB" id="A1VLN8"/>
<evidence type="ECO:0000256" key="1">
    <source>
        <dbReference type="SAM" id="SignalP"/>
    </source>
</evidence>